<dbReference type="Gene3D" id="3.40.50.1000">
    <property type="entry name" value="HAD superfamily/HAD-like"/>
    <property type="match status" value="1"/>
</dbReference>
<keyword evidence="1" id="KW-0378">Hydrolase</keyword>
<dbReference type="Proteomes" id="UP001597425">
    <property type="component" value="Unassembled WGS sequence"/>
</dbReference>
<dbReference type="NCBIfam" id="TIGR01509">
    <property type="entry name" value="HAD-SF-IA-v3"/>
    <property type="match status" value="1"/>
</dbReference>
<reference evidence="2" key="1">
    <citation type="journal article" date="2019" name="Int. J. Syst. Evol. Microbiol.">
        <title>The Global Catalogue of Microorganisms (GCM) 10K type strain sequencing project: providing services to taxonomists for standard genome sequencing and annotation.</title>
        <authorList>
            <consortium name="The Broad Institute Genomics Platform"/>
            <consortium name="The Broad Institute Genome Sequencing Center for Infectious Disease"/>
            <person name="Wu L."/>
            <person name="Ma J."/>
        </authorList>
    </citation>
    <scope>NUCLEOTIDE SEQUENCE [LARGE SCALE GENOMIC DNA]</scope>
    <source>
        <strain evidence="2">KCTC 12848</strain>
    </source>
</reference>
<dbReference type="InterPro" id="IPR023214">
    <property type="entry name" value="HAD_sf"/>
</dbReference>
<dbReference type="InterPro" id="IPR036412">
    <property type="entry name" value="HAD-like_sf"/>
</dbReference>
<organism evidence="1 2">
    <name type="scientific">Microbulbifer halophilus</name>
    <dbReference type="NCBI Taxonomy" id="453963"/>
    <lineage>
        <taxon>Bacteria</taxon>
        <taxon>Pseudomonadati</taxon>
        <taxon>Pseudomonadota</taxon>
        <taxon>Gammaproteobacteria</taxon>
        <taxon>Cellvibrionales</taxon>
        <taxon>Microbulbiferaceae</taxon>
        <taxon>Microbulbifer</taxon>
    </lineage>
</organism>
<gene>
    <name evidence="1" type="ORF">ACFSKX_14900</name>
</gene>
<accession>A0ABW5EJQ5</accession>
<protein>
    <submittedName>
        <fullName evidence="1">HAD-IA family hydrolase</fullName>
    </submittedName>
</protein>
<dbReference type="RefSeq" id="WP_265721359.1">
    <property type="nucleotide sequence ID" value="NZ_JAPIVK010000010.1"/>
</dbReference>
<keyword evidence="2" id="KW-1185">Reference proteome</keyword>
<sequence>MLETLEIEPQRVLFFDDNPVNVEAANSMGILGRQVCSFDQLKEELDGLGLTSG</sequence>
<dbReference type="GO" id="GO:0016787">
    <property type="term" value="F:hydrolase activity"/>
    <property type="evidence" value="ECO:0007669"/>
    <property type="project" value="UniProtKB-KW"/>
</dbReference>
<comment type="caution">
    <text evidence="1">The sequence shown here is derived from an EMBL/GenBank/DDBJ whole genome shotgun (WGS) entry which is preliminary data.</text>
</comment>
<dbReference type="EMBL" id="JBHUJD010000021">
    <property type="protein sequence ID" value="MFD2311714.1"/>
    <property type="molecule type" value="Genomic_DNA"/>
</dbReference>
<dbReference type="InterPro" id="IPR006439">
    <property type="entry name" value="HAD-SF_hydro_IA"/>
</dbReference>
<evidence type="ECO:0000313" key="2">
    <source>
        <dbReference type="Proteomes" id="UP001597425"/>
    </source>
</evidence>
<dbReference type="SUPFAM" id="SSF56784">
    <property type="entry name" value="HAD-like"/>
    <property type="match status" value="1"/>
</dbReference>
<proteinExistence type="predicted"/>
<evidence type="ECO:0000313" key="1">
    <source>
        <dbReference type="EMBL" id="MFD2311714.1"/>
    </source>
</evidence>
<name>A0ABW5EJQ5_9GAMM</name>